<name>A0ABS5L7J4_9ACTN</name>
<dbReference type="EMBL" id="JAAFYZ010000331">
    <property type="protein sequence ID" value="MBS2554185.1"/>
    <property type="molecule type" value="Genomic_DNA"/>
</dbReference>
<sequence>MAATAHPLRHRLLDLIDVYGPASAARLAERTGMPLPVVEKHLGVLRDGGLVEPESGIDAPLRWRRVSAQYRTLTEELPGDPVSKAVVRAMQAVNRDRHDTLLQTWTVLRESFDEGWRASAFTTDSWLWLSPGELGELREQVCALFDTWARRQLPDDGADRRPVHVLARAVRTEP</sequence>
<dbReference type="Pfam" id="PF12840">
    <property type="entry name" value="HTH_20"/>
    <property type="match status" value="1"/>
</dbReference>
<protein>
    <submittedName>
        <fullName evidence="1">Helix-turn-helix transcriptional regulator</fullName>
    </submittedName>
</protein>
<dbReference type="Proteomes" id="UP000730482">
    <property type="component" value="Unassembled WGS sequence"/>
</dbReference>
<dbReference type="RefSeq" id="WP_212021402.1">
    <property type="nucleotide sequence ID" value="NZ_JAAFYZ010000331.1"/>
</dbReference>
<gene>
    <name evidence="1" type="ORF">KGQ19_45760</name>
</gene>
<dbReference type="InterPro" id="IPR036390">
    <property type="entry name" value="WH_DNA-bd_sf"/>
</dbReference>
<evidence type="ECO:0000313" key="1">
    <source>
        <dbReference type="EMBL" id="MBS2554185.1"/>
    </source>
</evidence>
<dbReference type="Gene3D" id="1.10.10.10">
    <property type="entry name" value="Winged helix-like DNA-binding domain superfamily/Winged helix DNA-binding domain"/>
    <property type="match status" value="1"/>
</dbReference>
<dbReference type="InterPro" id="IPR011991">
    <property type="entry name" value="ArsR-like_HTH"/>
</dbReference>
<reference evidence="1 2" key="1">
    <citation type="submission" date="2020-02" db="EMBL/GenBank/DDBJ databases">
        <title>Acidophilic actinobacteria isolated from forest soil.</title>
        <authorList>
            <person name="Golinska P."/>
        </authorList>
    </citation>
    <scope>NUCLEOTIDE SEQUENCE [LARGE SCALE GENOMIC DNA]</scope>
    <source>
        <strain evidence="1 2">NL8</strain>
    </source>
</reference>
<dbReference type="SUPFAM" id="SSF46785">
    <property type="entry name" value="Winged helix' DNA-binding domain"/>
    <property type="match status" value="1"/>
</dbReference>
<keyword evidence="2" id="KW-1185">Reference proteome</keyword>
<organism evidence="1 2">
    <name type="scientific">Catenulispora pinistramenti</name>
    <dbReference type="NCBI Taxonomy" id="2705254"/>
    <lineage>
        <taxon>Bacteria</taxon>
        <taxon>Bacillati</taxon>
        <taxon>Actinomycetota</taxon>
        <taxon>Actinomycetes</taxon>
        <taxon>Catenulisporales</taxon>
        <taxon>Catenulisporaceae</taxon>
        <taxon>Catenulispora</taxon>
    </lineage>
</organism>
<comment type="caution">
    <text evidence="1">The sequence shown here is derived from an EMBL/GenBank/DDBJ whole genome shotgun (WGS) entry which is preliminary data.</text>
</comment>
<accession>A0ABS5L7J4</accession>
<dbReference type="InterPro" id="IPR036388">
    <property type="entry name" value="WH-like_DNA-bd_sf"/>
</dbReference>
<dbReference type="CDD" id="cd00090">
    <property type="entry name" value="HTH_ARSR"/>
    <property type="match status" value="1"/>
</dbReference>
<evidence type="ECO:0000313" key="2">
    <source>
        <dbReference type="Proteomes" id="UP000730482"/>
    </source>
</evidence>
<proteinExistence type="predicted"/>